<dbReference type="PIRSF" id="PIRSF023956">
    <property type="entry name" value="Thiopurine_S-methyltransferase"/>
    <property type="match status" value="1"/>
</dbReference>
<evidence type="ECO:0000256" key="8">
    <source>
        <dbReference type="ARBA" id="ARBA00022691"/>
    </source>
</evidence>
<feature type="binding site" evidence="9">
    <location>
        <position position="92"/>
    </location>
    <ligand>
        <name>S-adenosyl-L-methionine</name>
        <dbReference type="ChEBI" id="CHEBI:59789"/>
    </ligand>
</feature>
<dbReference type="Pfam" id="PF05724">
    <property type="entry name" value="TPMT"/>
    <property type="match status" value="1"/>
</dbReference>
<keyword evidence="8 9" id="KW-0949">S-adenosyl-L-methionine</keyword>
<evidence type="ECO:0000313" key="10">
    <source>
        <dbReference type="EMBL" id="GAA4650227.1"/>
    </source>
</evidence>
<sequence length="248" mass="27669">MSTVLLRYRYAWLLFFVVFTIKEGRALETKDWGQAWLEGQTGFHRDDVNPLLVDYWPTLAADGDESVLIPLSGKTVDMIWLARQHRNVYGSELVERAVASFFADNTLQPVTTQTDTHVWWKAENITVIQGDFFMIPAGSLMDVTAFYDRAALVALPSEQQPDYVATMMAMAPALKHGLLITLDYAPVLAGGPPYAVSPDTVYSLYGEWFDIKLLGSAPPERIPSRMAGADVSSLVEHAFWLTRKACAC</sequence>
<gene>
    <name evidence="9" type="primary">tpm</name>
    <name evidence="10" type="ORF">GCM10023116_25100</name>
</gene>
<feature type="binding site" evidence="9">
    <location>
        <position position="36"/>
    </location>
    <ligand>
        <name>S-adenosyl-L-methionine</name>
        <dbReference type="ChEBI" id="CHEBI:59789"/>
    </ligand>
</feature>
<comment type="similarity">
    <text evidence="3 9">Belongs to the class I-like SAM-binding methyltransferase superfamily. TPMT family.</text>
</comment>
<dbReference type="PROSITE" id="PS51585">
    <property type="entry name" value="SAM_MT_TPMT"/>
    <property type="match status" value="1"/>
</dbReference>
<dbReference type="Gene3D" id="3.40.50.150">
    <property type="entry name" value="Vaccinia Virus protein VP39"/>
    <property type="match status" value="1"/>
</dbReference>
<protein>
    <recommendedName>
        <fullName evidence="4 9">Thiopurine S-methyltransferase</fullName>
        <ecNumber evidence="4 9">2.1.1.67</ecNumber>
    </recommendedName>
    <alternativeName>
        <fullName evidence="9">Thiopurine methyltransferase</fullName>
    </alternativeName>
</protein>
<dbReference type="InterPro" id="IPR029063">
    <property type="entry name" value="SAM-dependent_MTases_sf"/>
</dbReference>
<keyword evidence="6 9" id="KW-0489">Methyltransferase</keyword>
<dbReference type="PANTHER" id="PTHR10259">
    <property type="entry name" value="THIOPURINE S-METHYLTRANSFERASE"/>
    <property type="match status" value="1"/>
</dbReference>
<dbReference type="EMBL" id="BAABFL010000376">
    <property type="protein sequence ID" value="GAA4650227.1"/>
    <property type="molecule type" value="Genomic_DNA"/>
</dbReference>
<evidence type="ECO:0000256" key="4">
    <source>
        <dbReference type="ARBA" id="ARBA00011905"/>
    </source>
</evidence>
<evidence type="ECO:0000256" key="9">
    <source>
        <dbReference type="HAMAP-Rule" id="MF_00812"/>
    </source>
</evidence>
<evidence type="ECO:0000256" key="5">
    <source>
        <dbReference type="ARBA" id="ARBA00022490"/>
    </source>
</evidence>
<evidence type="ECO:0000256" key="1">
    <source>
        <dbReference type="ARBA" id="ARBA00000903"/>
    </source>
</evidence>
<evidence type="ECO:0000256" key="3">
    <source>
        <dbReference type="ARBA" id="ARBA00008145"/>
    </source>
</evidence>
<feature type="binding site" evidence="9">
    <location>
        <position position="149"/>
    </location>
    <ligand>
        <name>S-adenosyl-L-methionine</name>
        <dbReference type="ChEBI" id="CHEBI:59789"/>
    </ligand>
</feature>
<evidence type="ECO:0000256" key="2">
    <source>
        <dbReference type="ARBA" id="ARBA00004496"/>
    </source>
</evidence>
<comment type="catalytic activity">
    <reaction evidence="1 9">
        <text>S-adenosyl-L-methionine + a thiopurine = S-adenosyl-L-homocysteine + a thiopurine S-methylether.</text>
        <dbReference type="EC" id="2.1.1.67"/>
    </reaction>
</comment>
<comment type="caution">
    <text evidence="10">The sequence shown here is derived from an EMBL/GenBank/DDBJ whole genome shotgun (WGS) entry which is preliminary data.</text>
</comment>
<dbReference type="HAMAP" id="MF_00812">
    <property type="entry name" value="Thiopur_methtran"/>
    <property type="match status" value="1"/>
</dbReference>
<feature type="binding site" evidence="9">
    <location>
        <position position="71"/>
    </location>
    <ligand>
        <name>S-adenosyl-L-methionine</name>
        <dbReference type="ChEBI" id="CHEBI:59789"/>
    </ligand>
</feature>
<dbReference type="EC" id="2.1.1.67" evidence="4 9"/>
<comment type="subcellular location">
    <subcellularLocation>
        <location evidence="2 9">Cytoplasm</location>
    </subcellularLocation>
</comment>
<dbReference type="PANTHER" id="PTHR10259:SF11">
    <property type="entry name" value="THIOPURINE S-METHYLTRANSFERASE"/>
    <property type="match status" value="1"/>
</dbReference>
<dbReference type="RefSeq" id="WP_345196342.1">
    <property type="nucleotide sequence ID" value="NZ_BAABFL010000376.1"/>
</dbReference>
<keyword evidence="11" id="KW-1185">Reference proteome</keyword>
<dbReference type="Proteomes" id="UP001500604">
    <property type="component" value="Unassembled WGS sequence"/>
</dbReference>
<dbReference type="NCBIfam" id="NF009732">
    <property type="entry name" value="PRK13255.1"/>
    <property type="match status" value="1"/>
</dbReference>
<accession>A0ABP8V327</accession>
<reference evidence="11" key="1">
    <citation type="journal article" date="2019" name="Int. J. Syst. Evol. Microbiol.">
        <title>The Global Catalogue of Microorganisms (GCM) 10K type strain sequencing project: providing services to taxonomists for standard genome sequencing and annotation.</title>
        <authorList>
            <consortium name="The Broad Institute Genomics Platform"/>
            <consortium name="The Broad Institute Genome Sequencing Center for Infectious Disease"/>
            <person name="Wu L."/>
            <person name="Ma J."/>
        </authorList>
    </citation>
    <scope>NUCLEOTIDE SEQUENCE [LARGE SCALE GENOMIC DNA]</scope>
    <source>
        <strain evidence="11">JCM 17805</strain>
    </source>
</reference>
<name>A0ABP8V327_9GAMM</name>
<keyword evidence="7 9" id="KW-0808">Transferase</keyword>
<dbReference type="InterPro" id="IPR025835">
    <property type="entry name" value="Thiopurine_S-MeTrfase"/>
</dbReference>
<organism evidence="10 11">
    <name type="scientific">Kistimonas scapharcae</name>
    <dbReference type="NCBI Taxonomy" id="1036133"/>
    <lineage>
        <taxon>Bacteria</taxon>
        <taxon>Pseudomonadati</taxon>
        <taxon>Pseudomonadota</taxon>
        <taxon>Gammaproteobacteria</taxon>
        <taxon>Oceanospirillales</taxon>
        <taxon>Endozoicomonadaceae</taxon>
        <taxon>Kistimonas</taxon>
    </lineage>
</organism>
<evidence type="ECO:0000256" key="6">
    <source>
        <dbReference type="ARBA" id="ARBA00022603"/>
    </source>
</evidence>
<dbReference type="SUPFAM" id="SSF53335">
    <property type="entry name" value="S-adenosyl-L-methionine-dependent methyltransferases"/>
    <property type="match status" value="1"/>
</dbReference>
<evidence type="ECO:0000256" key="7">
    <source>
        <dbReference type="ARBA" id="ARBA00022679"/>
    </source>
</evidence>
<evidence type="ECO:0000313" key="11">
    <source>
        <dbReference type="Proteomes" id="UP001500604"/>
    </source>
</evidence>
<dbReference type="InterPro" id="IPR008854">
    <property type="entry name" value="TPMT"/>
</dbReference>
<proteinExistence type="inferred from homology"/>
<keyword evidence="5 9" id="KW-0963">Cytoplasm</keyword>